<proteinExistence type="inferred from homology"/>
<evidence type="ECO:0000256" key="1">
    <source>
        <dbReference type="ARBA" id="ARBA00039495"/>
    </source>
</evidence>
<keyword evidence="3" id="KW-0030">Aminoacyl-tRNA synthetase</keyword>
<dbReference type="Pfam" id="PF00750">
    <property type="entry name" value="tRNA-synt_1d"/>
    <property type="match status" value="1"/>
</dbReference>
<accession>A0ABY6K306</accession>
<dbReference type="EMBL" id="CP092863">
    <property type="protein sequence ID" value="UYV62042.1"/>
    <property type="molecule type" value="Genomic_DNA"/>
</dbReference>
<evidence type="ECO:0000259" key="4">
    <source>
        <dbReference type="Pfam" id="PF00750"/>
    </source>
</evidence>
<evidence type="ECO:0000313" key="5">
    <source>
        <dbReference type="EMBL" id="UYV62042.1"/>
    </source>
</evidence>
<dbReference type="InterPro" id="IPR001278">
    <property type="entry name" value="Arg-tRNA-ligase"/>
</dbReference>
<keyword evidence="3" id="KW-0067">ATP-binding</keyword>
<comment type="function">
    <text evidence="2">Catalyzes the attachment of arginine to tRNA(Arg) in a two-step reaction: arginine is first activated by ATP to form Arg-AMP and then transferred to the acceptor end of tRNA(Arg).</text>
</comment>
<keyword evidence="6" id="KW-1185">Reference proteome</keyword>
<comment type="similarity">
    <text evidence="3">Belongs to the class-I aminoacyl-tRNA synthetase family.</text>
</comment>
<keyword evidence="3" id="KW-0547">Nucleotide-binding</keyword>
<evidence type="ECO:0000256" key="2">
    <source>
        <dbReference type="ARBA" id="ARBA00049595"/>
    </source>
</evidence>
<protein>
    <recommendedName>
        <fullName evidence="1">Probable arginine--tRNA ligase, mitochondrial</fullName>
    </recommendedName>
</protein>
<evidence type="ECO:0000313" key="6">
    <source>
        <dbReference type="Proteomes" id="UP001235939"/>
    </source>
</evidence>
<feature type="domain" description="Arginyl-tRNA synthetase catalytic core" evidence="4">
    <location>
        <begin position="23"/>
        <end position="161"/>
    </location>
</feature>
<dbReference type="Gene3D" id="3.40.50.620">
    <property type="entry name" value="HUPs"/>
    <property type="match status" value="1"/>
</dbReference>
<gene>
    <name evidence="5" type="ORF">LAZ67_1007595</name>
</gene>
<keyword evidence="3" id="KW-0436">Ligase</keyword>
<dbReference type="InterPro" id="IPR014729">
    <property type="entry name" value="Rossmann-like_a/b/a_fold"/>
</dbReference>
<dbReference type="InterPro" id="IPR035684">
    <property type="entry name" value="ArgRS_core"/>
</dbReference>
<organism evidence="5 6">
    <name type="scientific">Cordylochernes scorpioides</name>
    <dbReference type="NCBI Taxonomy" id="51811"/>
    <lineage>
        <taxon>Eukaryota</taxon>
        <taxon>Metazoa</taxon>
        <taxon>Ecdysozoa</taxon>
        <taxon>Arthropoda</taxon>
        <taxon>Chelicerata</taxon>
        <taxon>Arachnida</taxon>
        <taxon>Pseudoscorpiones</taxon>
        <taxon>Cheliferoidea</taxon>
        <taxon>Chernetidae</taxon>
        <taxon>Cordylochernes</taxon>
    </lineage>
</organism>
<name>A0ABY6K306_9ARAC</name>
<dbReference type="Proteomes" id="UP001235939">
    <property type="component" value="Chromosome 01"/>
</dbReference>
<keyword evidence="3" id="KW-0648">Protein biosynthesis</keyword>
<dbReference type="PANTHER" id="PTHR11956">
    <property type="entry name" value="ARGINYL-TRNA SYNTHETASE"/>
    <property type="match status" value="1"/>
</dbReference>
<dbReference type="PANTHER" id="PTHR11956:SF11">
    <property type="entry name" value="ARGININE--TRNA LIGASE, MITOCHONDRIAL-RELATED"/>
    <property type="match status" value="1"/>
</dbReference>
<reference evidence="5 6" key="1">
    <citation type="submission" date="2022-01" db="EMBL/GenBank/DDBJ databases">
        <title>A chromosomal length assembly of Cordylochernes scorpioides.</title>
        <authorList>
            <person name="Zeh D."/>
            <person name="Zeh J."/>
        </authorList>
    </citation>
    <scope>NUCLEOTIDE SEQUENCE [LARGE SCALE GENOMIC DNA]</scope>
    <source>
        <strain evidence="5">IN4F17</strain>
        <tissue evidence="5">Whole Body</tissue>
    </source>
</reference>
<dbReference type="SUPFAM" id="SSF52374">
    <property type="entry name" value="Nucleotidylyl transferase"/>
    <property type="match status" value="1"/>
</dbReference>
<sequence>MPKNEKYLWDGAVVFPYPPDKEAVLLKNDGSSVYLSRDIAAALDRKSRFNFDQMYYVSSEDNYWVPGMVFQKNKVQTMLRNLHHIKYGRIQGMSSRKGSIFSLSDTLNYGREIALKIIINSPNNRLNSNEEILRTADALAVTGLVVGDLKLHRGKDYVFNWQKALEFKGDSGLLLQYTHARLYR</sequence>
<evidence type="ECO:0000256" key="3">
    <source>
        <dbReference type="RuleBase" id="RU363038"/>
    </source>
</evidence>